<evidence type="ECO:0000313" key="2">
    <source>
        <dbReference type="EMBL" id="MBM2614558.1"/>
    </source>
</evidence>
<proteinExistence type="predicted"/>
<keyword evidence="3" id="KW-1185">Reference proteome</keyword>
<protein>
    <submittedName>
        <fullName evidence="2">Uncharacterized protein</fullName>
    </submittedName>
</protein>
<dbReference type="EMBL" id="JAENHP010000001">
    <property type="protein sequence ID" value="MBM2614558.1"/>
    <property type="molecule type" value="Genomic_DNA"/>
</dbReference>
<organism evidence="2 3">
    <name type="scientific">Paractinoplanes ovalisporus</name>
    <dbReference type="NCBI Taxonomy" id="2810368"/>
    <lineage>
        <taxon>Bacteria</taxon>
        <taxon>Bacillati</taxon>
        <taxon>Actinomycetota</taxon>
        <taxon>Actinomycetes</taxon>
        <taxon>Micromonosporales</taxon>
        <taxon>Micromonosporaceae</taxon>
        <taxon>Paractinoplanes</taxon>
    </lineage>
</organism>
<name>A0ABS2A5I7_9ACTN</name>
<feature type="region of interest" description="Disordered" evidence="1">
    <location>
        <begin position="172"/>
        <end position="191"/>
    </location>
</feature>
<accession>A0ABS2A5I7</accession>
<gene>
    <name evidence="2" type="ORF">JIG36_03190</name>
</gene>
<evidence type="ECO:0000313" key="3">
    <source>
        <dbReference type="Proteomes" id="UP000632138"/>
    </source>
</evidence>
<dbReference type="Proteomes" id="UP000632138">
    <property type="component" value="Unassembled WGS sequence"/>
</dbReference>
<evidence type="ECO:0000256" key="1">
    <source>
        <dbReference type="SAM" id="MobiDB-lite"/>
    </source>
</evidence>
<comment type="caution">
    <text evidence="2">The sequence shown here is derived from an EMBL/GenBank/DDBJ whole genome shotgun (WGS) entry which is preliminary data.</text>
</comment>
<sequence>MMRYQYVGPPEIREEAGAGEPAVPVCHEGEPPAVEPVASGFPGGEPVTYVVGLDGWLRLAPRRSEHVVLARGEDVLAAGEMTFDVDGRRVLAVSNQSTGYCPDPDCWPAVAEALDRLGVGHPGDFTDKLIFRRCPDCGERNVVRDGDFICALCDGELPAWWNFGPPPAADDFGPSPAAVDFGPSPAAVEEG</sequence>
<reference evidence="2 3" key="1">
    <citation type="submission" date="2021-01" db="EMBL/GenBank/DDBJ databases">
        <title>Actinoplanes sp. nov. LDG1-06 isolated from lichen.</title>
        <authorList>
            <person name="Saeng-In P."/>
            <person name="Phongsopitanun W."/>
            <person name="Kanchanasin P."/>
            <person name="Yuki M."/>
            <person name="Kudo T."/>
            <person name="Ohkuma M."/>
            <person name="Tanasupawat S."/>
        </authorList>
    </citation>
    <scope>NUCLEOTIDE SEQUENCE [LARGE SCALE GENOMIC DNA]</scope>
    <source>
        <strain evidence="2 3">LDG1-06</strain>
    </source>
</reference>